<accession>A0ABV3XU74</accession>
<reference evidence="2 3" key="1">
    <citation type="submission" date="2024-06" db="EMBL/GenBank/DDBJ databases">
        <title>Genome of Rhodovulum iodosum, a marine photoferrotroph.</title>
        <authorList>
            <person name="Bianchini G."/>
            <person name="Nikeleit V."/>
            <person name="Kappler A."/>
            <person name="Bryce C."/>
            <person name="Sanchez-Baracaldo P."/>
        </authorList>
    </citation>
    <scope>NUCLEOTIDE SEQUENCE [LARGE SCALE GENOMIC DNA]</scope>
    <source>
        <strain evidence="2 3">UT/N1</strain>
    </source>
</reference>
<evidence type="ECO:0000256" key="1">
    <source>
        <dbReference type="SAM" id="MobiDB-lite"/>
    </source>
</evidence>
<organism evidence="2 3">
    <name type="scientific">Rhodovulum iodosum</name>
    <dbReference type="NCBI Taxonomy" id="68291"/>
    <lineage>
        <taxon>Bacteria</taxon>
        <taxon>Pseudomonadati</taxon>
        <taxon>Pseudomonadota</taxon>
        <taxon>Alphaproteobacteria</taxon>
        <taxon>Rhodobacterales</taxon>
        <taxon>Paracoccaceae</taxon>
        <taxon>Rhodovulum</taxon>
    </lineage>
</organism>
<dbReference type="EMBL" id="JBEHHI010000002">
    <property type="protein sequence ID" value="MEX5728886.1"/>
    <property type="molecule type" value="Genomic_DNA"/>
</dbReference>
<protein>
    <recommendedName>
        <fullName evidence="4">Lipid/polyisoprenoid-binding YceI-like domain-containing protein</fullName>
    </recommendedName>
</protein>
<comment type="caution">
    <text evidence="2">The sequence shown here is derived from an EMBL/GenBank/DDBJ whole genome shotgun (WGS) entry which is preliminary data.</text>
</comment>
<gene>
    <name evidence="2" type="ORF">Ga0609869_002239</name>
</gene>
<evidence type="ECO:0008006" key="4">
    <source>
        <dbReference type="Google" id="ProtNLM"/>
    </source>
</evidence>
<name>A0ABV3XU74_9RHOB</name>
<dbReference type="Proteomes" id="UP001560019">
    <property type="component" value="Unassembled WGS sequence"/>
</dbReference>
<feature type="region of interest" description="Disordered" evidence="1">
    <location>
        <begin position="1"/>
        <end position="27"/>
    </location>
</feature>
<keyword evidence="3" id="KW-1185">Reference proteome</keyword>
<evidence type="ECO:0000313" key="2">
    <source>
        <dbReference type="EMBL" id="MEX5728886.1"/>
    </source>
</evidence>
<proteinExistence type="predicted"/>
<evidence type="ECO:0000313" key="3">
    <source>
        <dbReference type="Proteomes" id="UP001560019"/>
    </source>
</evidence>
<sequence length="237" mass="24582">MRPRPFTGVPSVGVVSRSAGDDRGRPRPINRRAALAVFCGALSAFGAVARAESLAYRFEAEVKFVQGTPPADSLTARAAGLDTITGTFGFDTDAPRTVETGIPGRVGFAAYATGFVALNELDLSALPGPVFLSVGDGIPQQDAPQTTIKDNLIIAFDSQARDDTPVDSLSLEIRFDDAEALAGVAVPSALKVGQIGSARLTVSTRRDSFGDRGNSAAGAVQVLGLAVFDITTIEAID</sequence>